<dbReference type="EC" id="3.4.21.107" evidence="5"/>
<evidence type="ECO:0000256" key="12">
    <source>
        <dbReference type="ARBA" id="ARBA00022825"/>
    </source>
</evidence>
<gene>
    <name evidence="19" type="ORF">FHS30_001449</name>
</gene>
<keyword evidence="11 19" id="KW-0378">Hydrolase</keyword>
<dbReference type="SMART" id="SM00228">
    <property type="entry name" value="PDZ"/>
    <property type="match status" value="2"/>
</dbReference>
<evidence type="ECO:0000313" key="19">
    <source>
        <dbReference type="EMBL" id="MBB3168265.1"/>
    </source>
</evidence>
<dbReference type="CDD" id="cd10839">
    <property type="entry name" value="cpPDZ1_DegP-like"/>
    <property type="match status" value="1"/>
</dbReference>
<evidence type="ECO:0000256" key="14">
    <source>
        <dbReference type="ARBA" id="ARBA00032850"/>
    </source>
</evidence>
<feature type="active site" description="Charge relay system" evidence="15">
    <location>
        <position position="99"/>
    </location>
</feature>
<dbReference type="Proteomes" id="UP000559987">
    <property type="component" value="Unassembled WGS sequence"/>
</dbReference>
<dbReference type="SUPFAM" id="SSF50156">
    <property type="entry name" value="PDZ domain-like"/>
    <property type="match status" value="2"/>
</dbReference>
<feature type="binding site" evidence="16">
    <location>
        <position position="99"/>
    </location>
    <ligand>
        <name>substrate</name>
    </ligand>
</feature>
<dbReference type="RefSeq" id="WP_183909759.1">
    <property type="nucleotide sequence ID" value="NZ_JACHXZ010000002.1"/>
</dbReference>
<dbReference type="PANTHER" id="PTHR22939:SF130">
    <property type="entry name" value="PERIPLASMIC SERINE ENDOPROTEASE DEGP-LIKE-RELATED"/>
    <property type="match status" value="1"/>
</dbReference>
<evidence type="ECO:0000256" key="16">
    <source>
        <dbReference type="PIRSR" id="PIRSR611782-2"/>
    </source>
</evidence>
<dbReference type="Pfam" id="PF13365">
    <property type="entry name" value="Trypsin_2"/>
    <property type="match status" value="1"/>
</dbReference>
<evidence type="ECO:0000256" key="4">
    <source>
        <dbReference type="ARBA" id="ARBA00010541"/>
    </source>
</evidence>
<dbReference type="SUPFAM" id="SSF50494">
    <property type="entry name" value="Trypsin-like serine proteases"/>
    <property type="match status" value="1"/>
</dbReference>
<dbReference type="PROSITE" id="PS50106">
    <property type="entry name" value="PDZ"/>
    <property type="match status" value="2"/>
</dbReference>
<feature type="binding site" evidence="16">
    <location>
        <position position="129"/>
    </location>
    <ligand>
        <name>substrate</name>
    </ligand>
</feature>
<evidence type="ECO:0000256" key="17">
    <source>
        <dbReference type="SAM" id="SignalP"/>
    </source>
</evidence>
<keyword evidence="13" id="KW-0346">Stress response</keyword>
<evidence type="ECO:0000256" key="10">
    <source>
        <dbReference type="ARBA" id="ARBA00022764"/>
    </source>
</evidence>
<dbReference type="InterPro" id="IPR009003">
    <property type="entry name" value="Peptidase_S1_PA"/>
</dbReference>
<evidence type="ECO:0000256" key="13">
    <source>
        <dbReference type="ARBA" id="ARBA00023016"/>
    </source>
</evidence>
<dbReference type="GO" id="GO:0004252">
    <property type="term" value="F:serine-type endopeptidase activity"/>
    <property type="evidence" value="ECO:0007669"/>
    <property type="project" value="InterPro"/>
</dbReference>
<feature type="active site" description="Charge relay system" evidence="15">
    <location>
        <position position="129"/>
    </location>
</feature>
<keyword evidence="8 17" id="KW-0732">Signal</keyword>
<keyword evidence="9" id="KW-0677">Repeat</keyword>
<reference evidence="19 20" key="1">
    <citation type="submission" date="2020-08" db="EMBL/GenBank/DDBJ databases">
        <title>Genomic Encyclopedia of Type Strains, Phase III (KMG-III): the genomes of soil and plant-associated and newly described type strains.</title>
        <authorList>
            <person name="Whitman W."/>
        </authorList>
    </citation>
    <scope>NUCLEOTIDE SEQUENCE [LARGE SCALE GENOMIC DNA]</scope>
    <source>
        <strain evidence="19 20">CECT 8571</strain>
    </source>
</reference>
<dbReference type="InterPro" id="IPR011782">
    <property type="entry name" value="Pept_S1C_Do"/>
</dbReference>
<comment type="subcellular location">
    <subcellularLocation>
        <location evidence="3">Periplasm</location>
    </subcellularLocation>
</comment>
<accession>A0A839USA5</accession>
<dbReference type="Pfam" id="PF13180">
    <property type="entry name" value="PDZ_2"/>
    <property type="match status" value="2"/>
</dbReference>
<dbReference type="PANTHER" id="PTHR22939">
    <property type="entry name" value="SERINE PROTEASE FAMILY S1C HTRA-RELATED"/>
    <property type="match status" value="1"/>
</dbReference>
<comment type="function">
    <text evidence="2">Might be efficient in the degradation of transiently denatured and unfolded proteins which accumulate in the periplasm following stress conditions.</text>
</comment>
<dbReference type="InterPro" id="IPR001478">
    <property type="entry name" value="PDZ"/>
</dbReference>
<organism evidence="19 20">
    <name type="scientific">Simiduia aestuariiviva</name>
    <dbReference type="NCBI Taxonomy" id="1510459"/>
    <lineage>
        <taxon>Bacteria</taxon>
        <taxon>Pseudomonadati</taxon>
        <taxon>Pseudomonadota</taxon>
        <taxon>Gammaproteobacteria</taxon>
        <taxon>Cellvibrionales</taxon>
        <taxon>Cellvibrionaceae</taxon>
        <taxon>Simiduia</taxon>
    </lineage>
</organism>
<comment type="caution">
    <text evidence="19">The sequence shown here is derived from an EMBL/GenBank/DDBJ whole genome shotgun (WGS) entry which is preliminary data.</text>
</comment>
<protein>
    <recommendedName>
        <fullName evidence="6">Probable periplasmic serine endoprotease DegP-like</fullName>
        <ecNumber evidence="5">3.4.21.107</ecNumber>
    </recommendedName>
    <alternativeName>
        <fullName evidence="14">Protease Do</fullName>
    </alternativeName>
</protein>
<dbReference type="AlphaFoldDB" id="A0A839USA5"/>
<keyword evidence="10" id="KW-0574">Periplasm</keyword>
<keyword evidence="7 19" id="KW-0645">Protease</keyword>
<feature type="domain" description="PDZ" evidence="18">
    <location>
        <begin position="357"/>
        <end position="423"/>
    </location>
</feature>
<evidence type="ECO:0000313" key="20">
    <source>
        <dbReference type="Proteomes" id="UP000559987"/>
    </source>
</evidence>
<evidence type="ECO:0000259" key="18">
    <source>
        <dbReference type="PROSITE" id="PS50106"/>
    </source>
</evidence>
<feature type="signal peptide" evidence="17">
    <location>
        <begin position="1"/>
        <end position="22"/>
    </location>
</feature>
<evidence type="ECO:0000256" key="7">
    <source>
        <dbReference type="ARBA" id="ARBA00022670"/>
    </source>
</evidence>
<dbReference type="InterPro" id="IPR036034">
    <property type="entry name" value="PDZ_sf"/>
</dbReference>
<dbReference type="InterPro" id="IPR001940">
    <property type="entry name" value="Peptidase_S1C"/>
</dbReference>
<feature type="chain" id="PRO_5039035601" description="Probable periplasmic serine endoprotease DegP-like" evidence="17">
    <location>
        <begin position="23"/>
        <end position="458"/>
    </location>
</feature>
<dbReference type="Gene3D" id="2.30.42.10">
    <property type="match status" value="2"/>
</dbReference>
<evidence type="ECO:0000256" key="15">
    <source>
        <dbReference type="PIRSR" id="PIRSR611782-1"/>
    </source>
</evidence>
<dbReference type="PRINTS" id="PR00834">
    <property type="entry name" value="PROTEASES2C"/>
</dbReference>
<comment type="similarity">
    <text evidence="4">Belongs to the peptidase S1C family.</text>
</comment>
<feature type="binding site" evidence="16">
    <location>
        <begin position="203"/>
        <end position="205"/>
    </location>
    <ligand>
        <name>substrate</name>
    </ligand>
</feature>
<evidence type="ECO:0000256" key="6">
    <source>
        <dbReference type="ARBA" id="ARBA00013958"/>
    </source>
</evidence>
<dbReference type="EMBL" id="JACHXZ010000002">
    <property type="protein sequence ID" value="MBB3168265.1"/>
    <property type="molecule type" value="Genomic_DNA"/>
</dbReference>
<name>A0A839USA5_9GAMM</name>
<evidence type="ECO:0000256" key="3">
    <source>
        <dbReference type="ARBA" id="ARBA00004418"/>
    </source>
</evidence>
<evidence type="ECO:0000256" key="1">
    <source>
        <dbReference type="ARBA" id="ARBA00001772"/>
    </source>
</evidence>
<evidence type="ECO:0000256" key="5">
    <source>
        <dbReference type="ARBA" id="ARBA00013035"/>
    </source>
</evidence>
<proteinExistence type="inferred from homology"/>
<keyword evidence="20" id="KW-1185">Reference proteome</keyword>
<dbReference type="NCBIfam" id="TIGR02037">
    <property type="entry name" value="degP_htrA_DO"/>
    <property type="match status" value="1"/>
</dbReference>
<dbReference type="Gene3D" id="2.40.10.120">
    <property type="match status" value="1"/>
</dbReference>
<comment type="catalytic activity">
    <reaction evidence="1">
        <text>Acts on substrates that are at least partially unfolded. The cleavage site P1 residue is normally between a pair of hydrophobic residues, such as Val-|-Val.</text>
        <dbReference type="EC" id="3.4.21.107"/>
    </reaction>
</comment>
<evidence type="ECO:0000256" key="2">
    <source>
        <dbReference type="ARBA" id="ARBA00002610"/>
    </source>
</evidence>
<dbReference type="FunFam" id="2.40.10.120:FF:000007">
    <property type="entry name" value="Periplasmic serine endoprotease DegP-like"/>
    <property type="match status" value="1"/>
</dbReference>
<sequence length="458" mass="49490">MQLKLWLFATVVALCLAAPADARGLPEFTDLIEQHSPAVVKINTVERAKRSSQRQQYPQDIPDIFRHLFEQRDPRQREQRSMGSGFIISADGYVLTNNHVVDGADQISVRLIDQREFDARVIGTDPRSDLALLKVDAKNLPTLSFADSDGLKVGEWVLAIGSPFGLDFTASAGIVSAIGRSIPTERNENYVPFIQTDVAINPGNSGGPLFNLEGKVVGINSQIYTRSGGSIGLSFAIPSNVAKDVIAQLKDKGRVDRGWLGVAIQEVDRDLAQSFGLSKPMGALIQQIEPGSPADKSGLQIGDVILKFDGRTISKSADLPHVVGGIAPGKKVDVEVMRAGKKKSLDVTVGKLNAGDEPSVASQNQGDRLGLVVEALDSRQQQAWRLSGGVQVVHVAPESPGAKAGLRPGDVIAQLGFDDVEGVESYRKLEQALPKGKLLPIRFYRDGRPAYRSFMIEE</sequence>
<evidence type="ECO:0000256" key="9">
    <source>
        <dbReference type="ARBA" id="ARBA00022737"/>
    </source>
</evidence>
<evidence type="ECO:0000256" key="11">
    <source>
        <dbReference type="ARBA" id="ARBA00022801"/>
    </source>
</evidence>
<keyword evidence="12" id="KW-0720">Serine protease</keyword>
<dbReference type="GO" id="GO:0042597">
    <property type="term" value="C:periplasmic space"/>
    <property type="evidence" value="ECO:0007669"/>
    <property type="project" value="UniProtKB-SubCell"/>
</dbReference>
<feature type="domain" description="PDZ" evidence="18">
    <location>
        <begin position="244"/>
        <end position="314"/>
    </location>
</feature>
<dbReference type="GO" id="GO:0006508">
    <property type="term" value="P:proteolysis"/>
    <property type="evidence" value="ECO:0007669"/>
    <property type="project" value="UniProtKB-KW"/>
</dbReference>
<feature type="active site" description="Charge relay system" evidence="15">
    <location>
        <position position="205"/>
    </location>
</feature>
<evidence type="ECO:0000256" key="8">
    <source>
        <dbReference type="ARBA" id="ARBA00022729"/>
    </source>
</evidence>